<keyword evidence="13" id="KW-0614">Plasmid</keyword>
<dbReference type="KEGG" id="rgr:FZ934_20495"/>
<comment type="subcellular location">
    <subcellularLocation>
        <location evidence="1">Cell membrane</location>
        <topology evidence="1">Multi-pass membrane protein</topology>
    </subcellularLocation>
</comment>
<gene>
    <name evidence="13" type="ORF">FZ934_20495</name>
</gene>
<dbReference type="SUPFAM" id="SSF81296">
    <property type="entry name" value="E set domains"/>
    <property type="match status" value="1"/>
</dbReference>
<evidence type="ECO:0000256" key="5">
    <source>
        <dbReference type="ARBA" id="ARBA00022729"/>
    </source>
</evidence>
<feature type="transmembrane region" description="Helical" evidence="9">
    <location>
        <begin position="168"/>
        <end position="186"/>
    </location>
</feature>
<feature type="transmembrane region" description="Helical" evidence="9">
    <location>
        <begin position="376"/>
        <end position="397"/>
    </location>
</feature>
<dbReference type="PANTHER" id="PTHR34820">
    <property type="entry name" value="INNER MEMBRANE PROTEIN YEBZ"/>
    <property type="match status" value="1"/>
</dbReference>
<dbReference type="RefSeq" id="WP_153272737.1">
    <property type="nucleotide sequence ID" value="NZ_CP043499.1"/>
</dbReference>
<geneLocation type="plasmid" evidence="13 14">
    <name>unnamed</name>
</geneLocation>
<dbReference type="GO" id="GO:0006825">
    <property type="term" value="P:copper ion transport"/>
    <property type="evidence" value="ECO:0007669"/>
    <property type="project" value="InterPro"/>
</dbReference>
<feature type="chain" id="PRO_5024857041" evidence="10">
    <location>
        <begin position="22"/>
        <end position="531"/>
    </location>
</feature>
<evidence type="ECO:0000259" key="11">
    <source>
        <dbReference type="Pfam" id="PF04234"/>
    </source>
</evidence>
<evidence type="ECO:0000256" key="6">
    <source>
        <dbReference type="ARBA" id="ARBA00022989"/>
    </source>
</evidence>
<dbReference type="Gene3D" id="2.60.40.1220">
    <property type="match status" value="1"/>
</dbReference>
<dbReference type="GO" id="GO:0005507">
    <property type="term" value="F:copper ion binding"/>
    <property type="evidence" value="ECO:0007669"/>
    <property type="project" value="InterPro"/>
</dbReference>
<keyword evidence="6 9" id="KW-1133">Transmembrane helix</keyword>
<feature type="transmembrane region" description="Helical" evidence="9">
    <location>
        <begin position="132"/>
        <end position="156"/>
    </location>
</feature>
<organism evidence="13 14">
    <name type="scientific">Rhizobium grahamii</name>
    <dbReference type="NCBI Taxonomy" id="1120045"/>
    <lineage>
        <taxon>Bacteria</taxon>
        <taxon>Pseudomonadati</taxon>
        <taxon>Pseudomonadota</taxon>
        <taxon>Alphaproteobacteria</taxon>
        <taxon>Hyphomicrobiales</taxon>
        <taxon>Rhizobiaceae</taxon>
        <taxon>Rhizobium/Agrobacterium group</taxon>
        <taxon>Rhizobium</taxon>
    </lineage>
</organism>
<feature type="domain" description="Copper resistance protein D" evidence="12">
    <location>
        <begin position="299"/>
        <end position="397"/>
    </location>
</feature>
<evidence type="ECO:0000259" key="12">
    <source>
        <dbReference type="Pfam" id="PF05425"/>
    </source>
</evidence>
<keyword evidence="7" id="KW-0186">Copper</keyword>
<name>A0A5Q0CFL3_9HYPH</name>
<dbReference type="EMBL" id="CP043499">
    <property type="protein sequence ID" value="QFY62751.1"/>
    <property type="molecule type" value="Genomic_DNA"/>
</dbReference>
<dbReference type="InterPro" id="IPR014756">
    <property type="entry name" value="Ig_E-set"/>
</dbReference>
<keyword evidence="8 9" id="KW-0472">Membrane</keyword>
<evidence type="ECO:0000256" key="2">
    <source>
        <dbReference type="ARBA" id="ARBA00022475"/>
    </source>
</evidence>
<dbReference type="PANTHER" id="PTHR34820:SF4">
    <property type="entry name" value="INNER MEMBRANE PROTEIN YEBZ"/>
    <property type="match status" value="1"/>
</dbReference>
<keyword evidence="3 9" id="KW-0812">Transmembrane</keyword>
<evidence type="ECO:0000256" key="10">
    <source>
        <dbReference type="SAM" id="SignalP"/>
    </source>
</evidence>
<keyword evidence="4" id="KW-0479">Metal-binding</keyword>
<evidence type="ECO:0000256" key="3">
    <source>
        <dbReference type="ARBA" id="ARBA00022692"/>
    </source>
</evidence>
<dbReference type="InterPro" id="IPR014755">
    <property type="entry name" value="Cu-Rt/internalin_Ig-like"/>
</dbReference>
<feature type="transmembrane region" description="Helical" evidence="9">
    <location>
        <begin position="302"/>
        <end position="323"/>
    </location>
</feature>
<evidence type="ECO:0000313" key="13">
    <source>
        <dbReference type="EMBL" id="QFY62751.1"/>
    </source>
</evidence>
<accession>A0A5Q0CFL3</accession>
<dbReference type="GO" id="GO:0046688">
    <property type="term" value="P:response to copper ion"/>
    <property type="evidence" value="ECO:0007669"/>
    <property type="project" value="InterPro"/>
</dbReference>
<evidence type="ECO:0000256" key="9">
    <source>
        <dbReference type="SAM" id="Phobius"/>
    </source>
</evidence>
<sequence>MQAAVLLVLLLSAVVPAPAHAHAVLISSSPANNQVVNDAPAEIQLHFNEPVKVVRASARLTNDKSIDLVSSGGGADITLRLPSVGRGTVIASYRVVSEDGHPVGGTVVFHVGAVSQALADSSETPSVALDTAIWLIHVASIILLAHVVGGRLFCALFNPSDAGVQRPLFTAFAGFALLGSGLYLQGLDEIGSDLTFAGATPLSMAIRSNVAVAGGLFLVALILAALPPFRTRSFTLATAAIAIAVASAGFTFTGHSAVVTPAWLAKTCIFFHGGILLFWIGSLPPLWRLSRRPSRQMSLRSFSAAIPIPFVAMLLAGLTLAFLELPSLGSMLDSMYGRVLLVKIGLVALLCALAAYNRFWLTGAAIQGDISACGRLRISITAEIVLAVVIVGVASLWRFAGPDQLQYALLQPLSIHIHTEKAMAQFELEPKSHDTASVHVTILASDFGPMHPRAVTLRLWNPTAGVEAIRYELLNSGDGEWRAENVPYRSPNGWRVDVQVLIDDFTTAHLEAGLDDAVDIDGSASDTNRSQ</sequence>
<evidence type="ECO:0000256" key="4">
    <source>
        <dbReference type="ARBA" id="ARBA00022723"/>
    </source>
</evidence>
<evidence type="ECO:0000313" key="14">
    <source>
        <dbReference type="Proteomes" id="UP000326881"/>
    </source>
</evidence>
<keyword evidence="14" id="KW-1185">Reference proteome</keyword>
<dbReference type="GO" id="GO:0005886">
    <property type="term" value="C:plasma membrane"/>
    <property type="evidence" value="ECO:0007669"/>
    <property type="project" value="UniProtKB-SubCell"/>
</dbReference>
<reference evidence="13 14" key="1">
    <citation type="submission" date="2019-08" db="EMBL/GenBank/DDBJ databases">
        <title>Prosopis cineraria nodule microbiome.</title>
        <authorList>
            <person name="Ali R."/>
            <person name="Chaluvadi S.R."/>
            <person name="Wang X."/>
        </authorList>
    </citation>
    <scope>NUCLEOTIDE SEQUENCE [LARGE SCALE GENOMIC DNA]</scope>
    <source>
        <strain evidence="13 14">BG7</strain>
        <plasmid evidence="13 14">unnamed</plasmid>
    </source>
</reference>
<protein>
    <submittedName>
        <fullName evidence="13">Copper-binding protein</fullName>
    </submittedName>
</protein>
<keyword evidence="2" id="KW-1003">Cell membrane</keyword>
<dbReference type="Pfam" id="PF04234">
    <property type="entry name" value="CopC"/>
    <property type="match status" value="1"/>
</dbReference>
<proteinExistence type="predicted"/>
<feature type="transmembrane region" description="Helical" evidence="9">
    <location>
        <begin position="206"/>
        <end position="226"/>
    </location>
</feature>
<dbReference type="Proteomes" id="UP000326881">
    <property type="component" value="Plasmid unnamed"/>
</dbReference>
<evidence type="ECO:0000256" key="8">
    <source>
        <dbReference type="ARBA" id="ARBA00023136"/>
    </source>
</evidence>
<feature type="signal peptide" evidence="10">
    <location>
        <begin position="1"/>
        <end position="21"/>
    </location>
</feature>
<dbReference type="OrthoDB" id="8374223at2"/>
<dbReference type="InterPro" id="IPR032694">
    <property type="entry name" value="CopC/D"/>
</dbReference>
<evidence type="ECO:0000256" key="7">
    <source>
        <dbReference type="ARBA" id="ARBA00023008"/>
    </source>
</evidence>
<dbReference type="GO" id="GO:0042597">
    <property type="term" value="C:periplasmic space"/>
    <property type="evidence" value="ECO:0007669"/>
    <property type="project" value="InterPro"/>
</dbReference>
<feature type="transmembrane region" description="Helical" evidence="9">
    <location>
        <begin position="233"/>
        <end position="251"/>
    </location>
</feature>
<feature type="domain" description="CopC" evidence="11">
    <location>
        <begin position="22"/>
        <end position="111"/>
    </location>
</feature>
<dbReference type="InterPro" id="IPR007348">
    <property type="entry name" value="CopC_dom"/>
</dbReference>
<keyword evidence="5 10" id="KW-0732">Signal</keyword>
<feature type="transmembrane region" description="Helical" evidence="9">
    <location>
        <begin position="263"/>
        <end position="281"/>
    </location>
</feature>
<feature type="transmembrane region" description="Helical" evidence="9">
    <location>
        <begin position="335"/>
        <end position="356"/>
    </location>
</feature>
<dbReference type="InterPro" id="IPR008457">
    <property type="entry name" value="Cu-R_CopD_dom"/>
</dbReference>
<dbReference type="Pfam" id="PF05425">
    <property type="entry name" value="CopD"/>
    <property type="match status" value="1"/>
</dbReference>
<dbReference type="AlphaFoldDB" id="A0A5Q0CFL3"/>
<evidence type="ECO:0000256" key="1">
    <source>
        <dbReference type="ARBA" id="ARBA00004651"/>
    </source>
</evidence>